<dbReference type="Gene3D" id="3.15.20.10">
    <property type="entry name" value="Bactericidal permeability-increasing protein, domain 2"/>
    <property type="match status" value="2"/>
</dbReference>
<organism evidence="7 8">
    <name type="scientific">Ancylostoma caninum</name>
    <name type="common">Dog hookworm</name>
    <dbReference type="NCBI Taxonomy" id="29170"/>
    <lineage>
        <taxon>Eukaryota</taxon>
        <taxon>Metazoa</taxon>
        <taxon>Ecdysozoa</taxon>
        <taxon>Nematoda</taxon>
        <taxon>Chromadorea</taxon>
        <taxon>Rhabditida</taxon>
        <taxon>Rhabditina</taxon>
        <taxon>Rhabditomorpha</taxon>
        <taxon>Strongyloidea</taxon>
        <taxon>Ancylostomatidae</taxon>
        <taxon>Ancylostomatinae</taxon>
        <taxon>Ancylostoma</taxon>
    </lineage>
</organism>
<evidence type="ECO:0000259" key="6">
    <source>
        <dbReference type="SMART" id="SM00329"/>
    </source>
</evidence>
<sequence>MIVYEIVILAWLVGLVSAGGGGGGGGGYHAVGPYGGGGGGGFGGGGGGGCGGGGCDFNPVLLQGGRGYPGIRARLNQRAFQYASGMIADVLNQEIKKARIPPITQCIPQVNGCVQIYNLYVSRYRCPQRVVMYPAPPNRIVLQVQNVDVGVTGNLGGQIVILLPIPLTGIIQANIHQATITVELSIERGPYGPYLRVLTCNVQIGYADAYIENGGIIGDIINSQFRERISTQVRQMIPGQICNQLPSIVNEKVNSRLAGLPQSIAVSQMLSMFGGALTGGLGGPTPTAQYCQNQCHGNQPINQAKPSLSLPAAPAPAVVAPAPAVAYQQNVAAAPAPAPQIPQAAYNERPAAARGLPQRVYQTNQMFVPVTRLKRQVARIYRVTNSNVIPTGVASLVRSSRGSGYGGGFSPVGAGGGGGGFNPRGPRFPPPPPVPGAPPPMIVPPPTNLCAKCPVSGGQDDPMSLLRQLASSLDMVSQLVLTLSHEGQSVVLQRKLNDLYLSLQLLNTQATSNDFTVDLSGEFSPNAQGGTPFGAFPTMFPSYYDNRMAEFILSDYTINSLFYWLHRKQFLSFRIGPETPKIGELLKTTCNDDEDDGLEATEVEVYMVHMKHRLSAVKIHSVKLDEETRRRRALKIFKKTLRTKRAVHVSLPVSITRKGKRGKRQDDAGGLADLGICFGDILPAVREKYPNQKIAIQIRTARAPSVIFSAAQGGRKQFLSFRIGPETPKIGELLKTTCNDDEDDGLEATEVEVYMVHMKHRSSALKIDSVKLDEETRRRRALKIFKKTLRTKRAVHVSLPVSITRKGKRGKRQDDAGGLADLGICFGDILPAVREKYPNQKIAIQIRTARAPSVIFSAAQGGMVTLDLVADADIYIDGTNNKVGTITIASTVVMVAQMRGNRLTGSAQITNLKLTDRTGSLGLPQDALDNLGNLGKELLQKLANDALQKGITINIPSNGLGGLPINVINPEIRIIEHGLYIATDMTISPSLLGVGGGQC</sequence>
<dbReference type="Pfam" id="PF01273">
    <property type="entry name" value="LBP_BPI_CETP"/>
    <property type="match status" value="1"/>
</dbReference>
<dbReference type="SMART" id="SM00328">
    <property type="entry name" value="BPI1"/>
    <property type="match status" value="1"/>
</dbReference>
<dbReference type="STRING" id="29170.A0A368GRM6"/>
<accession>A0A368GRM6</accession>
<feature type="compositionally biased region" description="Gly residues" evidence="3">
    <location>
        <begin position="413"/>
        <end position="422"/>
    </location>
</feature>
<evidence type="ECO:0000256" key="4">
    <source>
        <dbReference type="SAM" id="SignalP"/>
    </source>
</evidence>
<dbReference type="PANTHER" id="PTHR10504:SF144">
    <property type="entry name" value="BPI1 DOMAIN-CONTAINING PROTEIN"/>
    <property type="match status" value="1"/>
</dbReference>
<dbReference type="SUPFAM" id="SSF55394">
    <property type="entry name" value="Bactericidal permeability-increasing protein, BPI"/>
    <property type="match status" value="3"/>
</dbReference>
<dbReference type="EMBL" id="JOJR01000095">
    <property type="protein sequence ID" value="RCN45710.1"/>
    <property type="molecule type" value="Genomic_DNA"/>
</dbReference>
<dbReference type="OrthoDB" id="5874601at2759"/>
<dbReference type="Gene3D" id="3.15.10.10">
    <property type="entry name" value="Bactericidal permeability-increasing protein, domain 1"/>
    <property type="match status" value="1"/>
</dbReference>
<dbReference type="InterPro" id="IPR032942">
    <property type="entry name" value="BPI/LBP/Plunc"/>
</dbReference>
<dbReference type="SMART" id="SM00329">
    <property type="entry name" value="BPI2"/>
    <property type="match status" value="1"/>
</dbReference>
<feature type="chain" id="PRO_5016677943" evidence="4">
    <location>
        <begin position="19"/>
        <end position="999"/>
    </location>
</feature>
<dbReference type="InterPro" id="IPR001124">
    <property type="entry name" value="Lipid-bd_serum_glycop_C"/>
</dbReference>
<dbReference type="PANTHER" id="PTHR10504">
    <property type="entry name" value="BACTERICIDAL PERMEABILITY-INCREASING BPI PROTEIN-RELATED"/>
    <property type="match status" value="1"/>
</dbReference>
<feature type="domain" description="Lipid-binding serum glycoprotein C-terminal" evidence="6">
    <location>
        <begin position="789"/>
        <end position="983"/>
    </location>
</feature>
<dbReference type="Pfam" id="PF02886">
    <property type="entry name" value="LBP_BPI_CETP_C"/>
    <property type="match status" value="2"/>
</dbReference>
<evidence type="ECO:0000256" key="3">
    <source>
        <dbReference type="SAM" id="MobiDB-lite"/>
    </source>
</evidence>
<name>A0A368GRM6_ANCCA</name>
<evidence type="ECO:0000259" key="5">
    <source>
        <dbReference type="SMART" id="SM00328"/>
    </source>
</evidence>
<evidence type="ECO:0000256" key="2">
    <source>
        <dbReference type="ARBA" id="ARBA00023157"/>
    </source>
</evidence>
<keyword evidence="8" id="KW-1185">Reference proteome</keyword>
<dbReference type="GO" id="GO:0005615">
    <property type="term" value="C:extracellular space"/>
    <property type="evidence" value="ECO:0007669"/>
    <property type="project" value="TreeGrafter"/>
</dbReference>
<gene>
    <name evidence="7" type="ORF">ANCCAN_08278</name>
</gene>
<comment type="similarity">
    <text evidence="1">Belongs to the BPI/LBP/Plunc superfamily. BPI/LBP family.</text>
</comment>
<comment type="caution">
    <text evidence="7">The sequence shown here is derived from an EMBL/GenBank/DDBJ whole genome shotgun (WGS) entry which is preliminary data.</text>
</comment>
<reference evidence="7 8" key="1">
    <citation type="submission" date="2014-10" db="EMBL/GenBank/DDBJ databases">
        <title>Draft genome of the hookworm Ancylostoma caninum.</title>
        <authorList>
            <person name="Mitreva M."/>
        </authorList>
    </citation>
    <scope>NUCLEOTIDE SEQUENCE [LARGE SCALE GENOMIC DNA]</scope>
    <source>
        <strain evidence="7 8">Baltimore</strain>
    </source>
</reference>
<evidence type="ECO:0000313" key="7">
    <source>
        <dbReference type="EMBL" id="RCN45710.1"/>
    </source>
</evidence>
<feature type="signal peptide" evidence="4">
    <location>
        <begin position="1"/>
        <end position="18"/>
    </location>
</feature>
<proteinExistence type="inferred from homology"/>
<dbReference type="InterPro" id="IPR017942">
    <property type="entry name" value="Lipid-bd_serum_glycop_N"/>
</dbReference>
<dbReference type="Proteomes" id="UP000252519">
    <property type="component" value="Unassembled WGS sequence"/>
</dbReference>
<dbReference type="GO" id="GO:0008289">
    <property type="term" value="F:lipid binding"/>
    <property type="evidence" value="ECO:0007669"/>
    <property type="project" value="InterPro"/>
</dbReference>
<feature type="domain" description="Lipid-binding serum glycoprotein N-terminal" evidence="5">
    <location>
        <begin position="74"/>
        <end position="299"/>
    </location>
</feature>
<dbReference type="AlphaFoldDB" id="A0A368GRM6"/>
<evidence type="ECO:0000256" key="1">
    <source>
        <dbReference type="ARBA" id="ARBA00007292"/>
    </source>
</evidence>
<keyword evidence="2" id="KW-1015">Disulfide bond</keyword>
<keyword evidence="4" id="KW-0732">Signal</keyword>
<dbReference type="InterPro" id="IPR017943">
    <property type="entry name" value="Bactericidal_perm-incr_a/b_dom"/>
</dbReference>
<protein>
    <submittedName>
        <fullName evidence="7">LBP / BPI / CETP family protein</fullName>
    </submittedName>
</protein>
<evidence type="ECO:0000313" key="8">
    <source>
        <dbReference type="Proteomes" id="UP000252519"/>
    </source>
</evidence>
<feature type="region of interest" description="Disordered" evidence="3">
    <location>
        <begin position="413"/>
        <end position="433"/>
    </location>
</feature>